<keyword evidence="2" id="KW-0732">Signal</keyword>
<dbReference type="Proteomes" id="UP000435112">
    <property type="component" value="Unassembled WGS sequence"/>
</dbReference>
<feature type="chain" id="PRO_5036380167" description="Secreted protein" evidence="2">
    <location>
        <begin position="31"/>
        <end position="98"/>
    </location>
</feature>
<reference evidence="6 8" key="1">
    <citation type="submission" date="2018-09" db="EMBL/GenBank/DDBJ databases">
        <title>Genomic investigation of the strawberry pathogen Phytophthora fragariae indicates pathogenicity is determined by transcriptional variation in three key races.</title>
        <authorList>
            <person name="Adams T.M."/>
            <person name="Armitage A.D."/>
            <person name="Sobczyk M.K."/>
            <person name="Bates H.J."/>
            <person name="Dunwell J.M."/>
            <person name="Nellist C.F."/>
            <person name="Harrison R.J."/>
        </authorList>
    </citation>
    <scope>NUCLEOTIDE SEQUENCE [LARGE SCALE GENOMIC DNA]</scope>
    <source>
        <strain evidence="4 6">SCRP249</strain>
        <strain evidence="3 8">SCRP324</strain>
        <strain evidence="5 7">SCRP333</strain>
    </source>
</reference>
<dbReference type="AlphaFoldDB" id="A0A6A3MWE3"/>
<evidence type="ECO:0000313" key="4">
    <source>
        <dbReference type="EMBL" id="KAE9040644.1"/>
    </source>
</evidence>
<organism evidence="3 8">
    <name type="scientific">Phytophthora rubi</name>
    <dbReference type="NCBI Taxonomy" id="129364"/>
    <lineage>
        <taxon>Eukaryota</taxon>
        <taxon>Sar</taxon>
        <taxon>Stramenopiles</taxon>
        <taxon>Oomycota</taxon>
        <taxon>Peronosporomycetes</taxon>
        <taxon>Peronosporales</taxon>
        <taxon>Peronosporaceae</taxon>
        <taxon>Phytophthora</taxon>
    </lineage>
</organism>
<dbReference type="OrthoDB" id="10292039at2759"/>
<evidence type="ECO:0008006" key="9">
    <source>
        <dbReference type="Google" id="ProtNLM"/>
    </source>
</evidence>
<gene>
    <name evidence="4" type="ORF">PR001_g6972</name>
    <name evidence="3" type="ORF">PR002_g7444</name>
    <name evidence="5" type="ORF">PR003_g7616</name>
</gene>
<comment type="caution">
    <text evidence="3">The sequence shown here is derived from an EMBL/GenBank/DDBJ whole genome shotgun (WGS) entry which is preliminary data.</text>
</comment>
<sequence length="98" mass="10809">MAFAYATSQRTNRFTCTLLVLLECCWFSRCLTPRPNMHAANLLMPPRNSAPFHLHPPPGAVAPRKPRCSWPEAATASASCQQSTDRTAAATPERRQGL</sequence>
<keyword evidence="7" id="KW-1185">Reference proteome</keyword>
<evidence type="ECO:0000313" key="6">
    <source>
        <dbReference type="Proteomes" id="UP000429607"/>
    </source>
</evidence>
<feature type="compositionally biased region" description="Low complexity" evidence="1">
    <location>
        <begin position="73"/>
        <end position="84"/>
    </location>
</feature>
<dbReference type="EMBL" id="QXFU01000357">
    <property type="protein sequence ID" value="KAE9035689.1"/>
    <property type="molecule type" value="Genomic_DNA"/>
</dbReference>
<evidence type="ECO:0000313" key="3">
    <source>
        <dbReference type="EMBL" id="KAE9035689.1"/>
    </source>
</evidence>
<feature type="signal peptide" evidence="2">
    <location>
        <begin position="1"/>
        <end position="30"/>
    </location>
</feature>
<evidence type="ECO:0000256" key="2">
    <source>
        <dbReference type="SAM" id="SignalP"/>
    </source>
</evidence>
<dbReference type="EMBL" id="QXFV01000338">
    <property type="protein sequence ID" value="KAE9040644.1"/>
    <property type="molecule type" value="Genomic_DNA"/>
</dbReference>
<evidence type="ECO:0000313" key="8">
    <source>
        <dbReference type="Proteomes" id="UP000435112"/>
    </source>
</evidence>
<protein>
    <recommendedName>
        <fullName evidence="9">Secreted protein</fullName>
    </recommendedName>
</protein>
<dbReference type="Proteomes" id="UP000429607">
    <property type="component" value="Unassembled WGS sequence"/>
</dbReference>
<feature type="region of interest" description="Disordered" evidence="1">
    <location>
        <begin position="63"/>
        <end position="98"/>
    </location>
</feature>
<evidence type="ECO:0000313" key="5">
    <source>
        <dbReference type="EMBL" id="KAE9346063.1"/>
    </source>
</evidence>
<accession>A0A6A3MWE3</accession>
<dbReference type="EMBL" id="QXFT01000364">
    <property type="protein sequence ID" value="KAE9346063.1"/>
    <property type="molecule type" value="Genomic_DNA"/>
</dbReference>
<evidence type="ECO:0000256" key="1">
    <source>
        <dbReference type="SAM" id="MobiDB-lite"/>
    </source>
</evidence>
<dbReference type="Proteomes" id="UP000434957">
    <property type="component" value="Unassembled WGS sequence"/>
</dbReference>
<evidence type="ECO:0000313" key="7">
    <source>
        <dbReference type="Proteomes" id="UP000434957"/>
    </source>
</evidence>
<proteinExistence type="predicted"/>
<name>A0A6A3MWE3_9STRA</name>